<dbReference type="Proteomes" id="UP000184050">
    <property type="component" value="Unassembled WGS sequence"/>
</dbReference>
<dbReference type="OrthoDB" id="1120212at2"/>
<organism evidence="2 3">
    <name type="scientific">Tangfeifania diversioriginum</name>
    <dbReference type="NCBI Taxonomy" id="1168035"/>
    <lineage>
        <taxon>Bacteria</taxon>
        <taxon>Pseudomonadati</taxon>
        <taxon>Bacteroidota</taxon>
        <taxon>Bacteroidia</taxon>
        <taxon>Marinilabiliales</taxon>
        <taxon>Prolixibacteraceae</taxon>
        <taxon>Tangfeifania</taxon>
    </lineage>
</organism>
<dbReference type="RefSeq" id="WP_073166496.1">
    <property type="nucleotide sequence ID" value="NZ_FQZE01000005.1"/>
</dbReference>
<dbReference type="EMBL" id="FQZE01000005">
    <property type="protein sequence ID" value="SHI75610.1"/>
    <property type="molecule type" value="Genomic_DNA"/>
</dbReference>
<proteinExistence type="predicted"/>
<dbReference type="AlphaFoldDB" id="A0A1M6DR36"/>
<name>A0A1M6DR36_9BACT</name>
<keyword evidence="1" id="KW-0732">Signal</keyword>
<accession>A0A1M6DR36</accession>
<reference evidence="2 3" key="1">
    <citation type="submission" date="2016-11" db="EMBL/GenBank/DDBJ databases">
        <authorList>
            <person name="Jaros S."/>
            <person name="Januszkiewicz K."/>
            <person name="Wedrychowicz H."/>
        </authorList>
    </citation>
    <scope>NUCLEOTIDE SEQUENCE [LARGE SCALE GENOMIC DNA]</scope>
    <source>
        <strain evidence="2 3">DSM 27063</strain>
    </source>
</reference>
<evidence type="ECO:0000313" key="2">
    <source>
        <dbReference type="EMBL" id="SHI75610.1"/>
    </source>
</evidence>
<evidence type="ECO:0000256" key="1">
    <source>
        <dbReference type="SAM" id="SignalP"/>
    </source>
</evidence>
<sequence length="202" mass="20800">MKKLSLIFAVVFIFGVGNVVNAQVDNNDTNEASHQVTLNIPKVALVDIEGSNGEANSITLTPSLTKMEAGAAVDFSGATNSDLALNYTSIVEDGETRDITVGISNNLPTGLSLEITAGGIFSGAVGNPGTGRTIELAASEESKSIVTGIGSVYTGIGNKKGHPLTYNLKVNDSKYSTLEAASSTVTVTYTITGDAANVPTQE</sequence>
<gene>
    <name evidence="2" type="ORF">SAMN05444280_105150</name>
</gene>
<keyword evidence="3" id="KW-1185">Reference proteome</keyword>
<evidence type="ECO:0000313" key="3">
    <source>
        <dbReference type="Proteomes" id="UP000184050"/>
    </source>
</evidence>
<protein>
    <submittedName>
        <fullName evidence="2">Uncharacterized protein</fullName>
    </submittedName>
</protein>
<feature type="chain" id="PRO_5013268754" evidence="1">
    <location>
        <begin position="23"/>
        <end position="202"/>
    </location>
</feature>
<feature type="signal peptide" evidence="1">
    <location>
        <begin position="1"/>
        <end position="22"/>
    </location>
</feature>